<dbReference type="InterPro" id="IPR046849">
    <property type="entry name" value="E2_motif"/>
</dbReference>
<protein>
    <recommendedName>
        <fullName evidence="3">DYW domain-containing protein</fullName>
    </recommendedName>
</protein>
<dbReference type="Pfam" id="PF14432">
    <property type="entry name" value="DYW_deaminase"/>
    <property type="match status" value="1"/>
</dbReference>
<dbReference type="AlphaFoldDB" id="A0A814PZC4"/>
<evidence type="ECO:0000313" key="5">
    <source>
        <dbReference type="Proteomes" id="UP000663828"/>
    </source>
</evidence>
<feature type="repeat" description="PPR" evidence="2">
    <location>
        <begin position="324"/>
        <end position="354"/>
    </location>
</feature>
<reference evidence="4" key="1">
    <citation type="submission" date="2021-02" db="EMBL/GenBank/DDBJ databases">
        <authorList>
            <person name="Nowell W R."/>
        </authorList>
    </citation>
    <scope>NUCLEOTIDE SEQUENCE</scope>
</reference>
<dbReference type="InterPro" id="IPR011990">
    <property type="entry name" value="TPR-like_helical_dom_sf"/>
</dbReference>
<dbReference type="Proteomes" id="UP000663828">
    <property type="component" value="Unassembled WGS sequence"/>
</dbReference>
<comment type="caution">
    <text evidence="4">The sequence shown here is derived from an EMBL/GenBank/DDBJ whole genome shotgun (WGS) entry which is preliminary data.</text>
</comment>
<dbReference type="PROSITE" id="PS51375">
    <property type="entry name" value="PPR"/>
    <property type="match status" value="2"/>
</dbReference>
<dbReference type="InterPro" id="IPR002885">
    <property type="entry name" value="PPR_rpt"/>
</dbReference>
<dbReference type="FunFam" id="1.25.40.10:FF:000158">
    <property type="entry name" value="pentatricopeptide repeat-containing protein At2g33680"/>
    <property type="match status" value="1"/>
</dbReference>
<dbReference type="InterPro" id="IPR046960">
    <property type="entry name" value="PPR_At4g14850-like_plant"/>
</dbReference>
<dbReference type="InterPro" id="IPR032867">
    <property type="entry name" value="DYW_dom"/>
</dbReference>
<gene>
    <name evidence="4" type="ORF">XAT740_LOCUS18974</name>
</gene>
<dbReference type="PANTHER" id="PTHR47926">
    <property type="entry name" value="PENTATRICOPEPTIDE REPEAT-CONTAINING PROTEIN"/>
    <property type="match status" value="1"/>
</dbReference>
<dbReference type="Pfam" id="PF20430">
    <property type="entry name" value="Eplus_motif"/>
    <property type="match status" value="1"/>
</dbReference>
<dbReference type="GO" id="GO:0009451">
    <property type="term" value="P:RNA modification"/>
    <property type="evidence" value="ECO:0007669"/>
    <property type="project" value="InterPro"/>
</dbReference>
<evidence type="ECO:0000256" key="2">
    <source>
        <dbReference type="PROSITE-ProRule" id="PRU00708"/>
    </source>
</evidence>
<evidence type="ECO:0000259" key="3">
    <source>
        <dbReference type="Pfam" id="PF14432"/>
    </source>
</evidence>
<evidence type="ECO:0000256" key="1">
    <source>
        <dbReference type="ARBA" id="ARBA00022737"/>
    </source>
</evidence>
<name>A0A814PZC4_ADIRI</name>
<keyword evidence="1" id="KW-0677">Repeat</keyword>
<dbReference type="EMBL" id="CAJNOR010001281">
    <property type="protein sequence ID" value="CAF1113129.1"/>
    <property type="molecule type" value="Genomic_DNA"/>
</dbReference>
<dbReference type="GO" id="GO:0008270">
    <property type="term" value="F:zinc ion binding"/>
    <property type="evidence" value="ECO:0007669"/>
    <property type="project" value="InterPro"/>
</dbReference>
<keyword evidence="5" id="KW-1185">Reference proteome</keyword>
<organism evidence="4 5">
    <name type="scientific">Adineta ricciae</name>
    <name type="common">Rotifer</name>
    <dbReference type="NCBI Taxonomy" id="249248"/>
    <lineage>
        <taxon>Eukaryota</taxon>
        <taxon>Metazoa</taxon>
        <taxon>Spiralia</taxon>
        <taxon>Gnathifera</taxon>
        <taxon>Rotifera</taxon>
        <taxon>Eurotatoria</taxon>
        <taxon>Bdelloidea</taxon>
        <taxon>Adinetida</taxon>
        <taxon>Adinetidae</taxon>
        <taxon>Adineta</taxon>
    </lineage>
</organism>
<feature type="repeat" description="PPR" evidence="2">
    <location>
        <begin position="224"/>
        <end position="258"/>
    </location>
</feature>
<proteinExistence type="predicted"/>
<dbReference type="NCBIfam" id="TIGR00756">
    <property type="entry name" value="PPR"/>
    <property type="match status" value="2"/>
</dbReference>
<evidence type="ECO:0000313" key="4">
    <source>
        <dbReference type="EMBL" id="CAF1113129.1"/>
    </source>
</evidence>
<dbReference type="Pfam" id="PF13041">
    <property type="entry name" value="PPR_2"/>
    <property type="match status" value="1"/>
</dbReference>
<dbReference type="Pfam" id="PF01535">
    <property type="entry name" value="PPR"/>
    <property type="match status" value="4"/>
</dbReference>
<feature type="domain" description="DYW" evidence="3">
    <location>
        <begin position="538"/>
        <end position="632"/>
    </location>
</feature>
<dbReference type="Gene3D" id="1.25.40.10">
    <property type="entry name" value="Tetratricopeptide repeat domain"/>
    <property type="match status" value="4"/>
</dbReference>
<dbReference type="GO" id="GO:0048731">
    <property type="term" value="P:system development"/>
    <property type="evidence" value="ECO:0007669"/>
    <property type="project" value="UniProtKB-ARBA"/>
</dbReference>
<accession>A0A814PZC4</accession>
<dbReference type="GO" id="GO:0003723">
    <property type="term" value="F:RNA binding"/>
    <property type="evidence" value="ECO:0007669"/>
    <property type="project" value="InterPro"/>
</dbReference>
<sequence>MLRNLLHYPISAINSVKNRSLTIRSSWYLGDAMKKFNDNKEYEKALQLFDEHKKKDLLKISKFHLTQALISSAGIRDLNRALAIDEMLPIKLKKDGYIVASLIQVSMICGNIDLAESFFHRTKKKDPAIYGSMMKGYIQNDLPEKAIDIFKQIENPNEINLILLFNACAQLQSSSALEFVKHIASQISLTCHSNEKLVNSLIDALIKCRDCSSAEEYFLNCKKNVITYGNLMNGYNKEKNPQKTLQLFSQMIHDQLEPTTSTYLCLFNALSQLGFSSLSQSYAKKMPERFFSSPQIQTALIHMFGKSACIDEARSVFDQISCPNQFAYTTMINSYGLNGMAVEAIELFQRMPSDIMNEATYVSVLNACSHSGLVQEAQRIFEMISIKTGQIHAVMVDCLSRAKLFDQALALIDEYEQNQSPIISMQMSLLSGARNANNQRLSEKMFERMKRTFPHLVDSLTSALVLLANAYASTGELDRALVVRDQLQQSGQRKKVGLVWTELNGEIFQFRAHDRSHAESSEIYAELDELTKELLEHGHQFDQSWITRTIGKNETVQSILCGHSEKLAIAFHFIRNRKPTRIQITKNLRVCGDCHQTTKLIARIRNCTIIVRDANRIHHFYPNGQCSCQDYF</sequence>
<dbReference type="PANTHER" id="PTHR47926:SF435">
    <property type="entry name" value="PENTACOTRIPEPTIDE-REPEAT REGION OF PRORP DOMAIN-CONTAINING PROTEIN"/>
    <property type="match status" value="1"/>
</dbReference>